<keyword evidence="1" id="KW-0732">Signal</keyword>
<dbReference type="SUPFAM" id="SSF56281">
    <property type="entry name" value="Metallo-hydrolase/oxidoreductase"/>
    <property type="match status" value="1"/>
</dbReference>
<gene>
    <name evidence="2" type="ORF">A7L45_06050</name>
</gene>
<name>A0A1J0GE70_9CLOT</name>
<keyword evidence="3" id="KW-1185">Reference proteome</keyword>
<dbReference type="EMBL" id="CP015756">
    <property type="protein sequence ID" value="APC39658.1"/>
    <property type="molecule type" value="Genomic_DNA"/>
</dbReference>
<protein>
    <recommendedName>
        <fullName evidence="4">MBL fold metallo-hydrolase</fullName>
    </recommendedName>
</protein>
<feature type="signal peptide" evidence="1">
    <location>
        <begin position="1"/>
        <end position="26"/>
    </location>
</feature>
<dbReference type="RefSeq" id="WP_071611951.1">
    <property type="nucleotide sequence ID" value="NZ_CP015756.1"/>
</dbReference>
<evidence type="ECO:0000313" key="2">
    <source>
        <dbReference type="EMBL" id="APC39658.1"/>
    </source>
</evidence>
<dbReference type="PROSITE" id="PS51257">
    <property type="entry name" value="PROKAR_LIPOPROTEIN"/>
    <property type="match status" value="1"/>
</dbReference>
<dbReference type="STRING" id="1552.A7L45_06050"/>
<evidence type="ECO:0000256" key="1">
    <source>
        <dbReference type="SAM" id="SignalP"/>
    </source>
</evidence>
<reference evidence="3" key="1">
    <citation type="journal article" date="2016" name="Front. Microbiol.">
        <title>Complete Genome Sequence of Clostridium estertheticum DSM 8809, a Microbe Identified in Spoiled Vacuum Packed Beef.</title>
        <authorList>
            <person name="Yu Z."/>
            <person name="Gunn L."/>
            <person name="Brennan E."/>
            <person name="Reid R."/>
            <person name="Wall P.G."/>
            <person name="Gaora O.P."/>
            <person name="Hurley D."/>
            <person name="Bolton D."/>
            <person name="Fanning S."/>
        </authorList>
    </citation>
    <scope>NUCLEOTIDE SEQUENCE [LARGE SCALE GENOMIC DNA]</scope>
    <source>
        <strain evidence="3">DSM 8809</strain>
    </source>
</reference>
<evidence type="ECO:0000313" key="3">
    <source>
        <dbReference type="Proteomes" id="UP000182569"/>
    </source>
</evidence>
<evidence type="ECO:0008006" key="4">
    <source>
        <dbReference type="Google" id="ProtNLM"/>
    </source>
</evidence>
<proteinExistence type="predicted"/>
<dbReference type="AlphaFoldDB" id="A0A1J0GE70"/>
<accession>A0A1J0GE70</accession>
<dbReference type="Proteomes" id="UP000182569">
    <property type="component" value="Chromosome"/>
</dbReference>
<dbReference type="InterPro" id="IPR036866">
    <property type="entry name" value="RibonucZ/Hydroxyglut_hydro"/>
</dbReference>
<sequence>MKNMKKCLSFLLILMFTFSLIGCSSASQNITSTVSTQQVGTKKTITKEVPKENKNTISIGNDNKTVNGTLKVHYINGGQGDSILIQQGSKSMLIDTGLMELVLWSRNALFLWI</sequence>
<dbReference type="KEGG" id="ceu:A7L45_06050"/>
<feature type="chain" id="PRO_5009611866" description="MBL fold metallo-hydrolase" evidence="1">
    <location>
        <begin position="27"/>
        <end position="113"/>
    </location>
</feature>
<organism evidence="2 3">
    <name type="scientific">Clostridium estertheticum subsp. estertheticum</name>
    <dbReference type="NCBI Taxonomy" id="1552"/>
    <lineage>
        <taxon>Bacteria</taxon>
        <taxon>Bacillati</taxon>
        <taxon>Bacillota</taxon>
        <taxon>Clostridia</taxon>
        <taxon>Eubacteriales</taxon>
        <taxon>Clostridiaceae</taxon>
        <taxon>Clostridium</taxon>
    </lineage>
</organism>